<dbReference type="InterPro" id="IPR013083">
    <property type="entry name" value="Znf_RING/FYVE/PHD"/>
</dbReference>
<evidence type="ECO:0000259" key="13">
    <source>
        <dbReference type="PROSITE" id="PS50016"/>
    </source>
</evidence>
<dbReference type="SMART" id="SM00293">
    <property type="entry name" value="PWWP"/>
    <property type="match status" value="1"/>
</dbReference>
<dbReference type="GO" id="GO:0008270">
    <property type="term" value="F:zinc ion binding"/>
    <property type="evidence" value="ECO:0007669"/>
    <property type="project" value="UniProtKB-KW"/>
</dbReference>
<evidence type="ECO:0008006" key="19">
    <source>
        <dbReference type="Google" id="ProtNLM"/>
    </source>
</evidence>
<evidence type="ECO:0000256" key="3">
    <source>
        <dbReference type="ARBA" id="ARBA00022679"/>
    </source>
</evidence>
<dbReference type="SUPFAM" id="SSF63748">
    <property type="entry name" value="Tudor/PWWP/MBT"/>
    <property type="match status" value="1"/>
</dbReference>
<dbReference type="InterPro" id="IPR001965">
    <property type="entry name" value="Znf_PHD"/>
</dbReference>
<dbReference type="Gene3D" id="2.170.270.10">
    <property type="entry name" value="SET domain"/>
    <property type="match status" value="1"/>
</dbReference>
<dbReference type="InterPro" id="IPR034732">
    <property type="entry name" value="EPHD"/>
</dbReference>
<comment type="subcellular location">
    <subcellularLocation>
        <location evidence="2">Nucleus</location>
    </subcellularLocation>
</comment>
<dbReference type="Pfam" id="PF00628">
    <property type="entry name" value="PHD"/>
    <property type="match status" value="1"/>
</dbReference>
<dbReference type="Pfam" id="PF13832">
    <property type="entry name" value="zf-HC5HC2H_2"/>
    <property type="match status" value="1"/>
</dbReference>
<comment type="catalytic activity">
    <reaction evidence="10">
        <text>L-lysyl-[histone] + S-adenosyl-L-methionine = N(6)-methyl-L-lysyl-[histone] + S-adenosyl-L-homocysteine + H(+)</text>
        <dbReference type="Rhea" id="RHEA:10024"/>
        <dbReference type="Rhea" id="RHEA-COMP:9845"/>
        <dbReference type="Rhea" id="RHEA-COMP:9846"/>
        <dbReference type="ChEBI" id="CHEBI:15378"/>
        <dbReference type="ChEBI" id="CHEBI:29969"/>
        <dbReference type="ChEBI" id="CHEBI:57856"/>
        <dbReference type="ChEBI" id="CHEBI:59789"/>
        <dbReference type="ChEBI" id="CHEBI:61929"/>
    </reaction>
</comment>
<evidence type="ECO:0000256" key="1">
    <source>
        <dbReference type="ARBA" id="ARBA00001968"/>
    </source>
</evidence>
<keyword evidence="18" id="KW-1185">Reference proteome</keyword>
<evidence type="ECO:0000256" key="6">
    <source>
        <dbReference type="ARBA" id="ARBA00022771"/>
    </source>
</evidence>
<dbReference type="CDD" id="cd10518">
    <property type="entry name" value="SET_SETD1-like"/>
    <property type="match status" value="1"/>
</dbReference>
<comment type="function">
    <text evidence="11">Histone methyltransferase.</text>
</comment>
<dbReference type="PANTHER" id="PTHR13793:SF92">
    <property type="entry name" value="HISTONE-LYSINE N-METHYLTRANSFERASE ATX3"/>
    <property type="match status" value="1"/>
</dbReference>
<dbReference type="GO" id="GO:0048188">
    <property type="term" value="C:Set1C/COMPASS complex"/>
    <property type="evidence" value="ECO:0007669"/>
    <property type="project" value="UniProtKB-ARBA"/>
</dbReference>
<keyword evidence="7" id="KW-0862">Zinc</keyword>
<sequence length="1337" mass="151587">MIGKRPWNFEMPKLKRCSAEKGGIAAENDDVEESCSAAAVDYKRMKKARSQCITVPVSQLEGDNIGFSNYQANNAGVSLLNGEASSITKRVVKNKPPLLKSSRGRRQVLPVKFSDSVLHSWKKEKSGCCDDLESCFADNDDCVNDEHRGNKFKREESYNDIYLVKKPRVGHQMGFQLKNIILEPYSSSRSSVTSVNEEVSCVSPVVKSSGMMNDYAGVTKVMEKVVEKKADFYEPGDFVKGDIVWAKCGKKFPAWPAVVIDPLLQAPEAVLRACVPGTLCVMFYGYSRSGKRDYAWIKSGMVFPFHEYMDRFQGQTKLYGSKPSDFLVAIEEAIMEEGGFANSAVEAGDETLPGTKCGDALEPTGPVQESECISQQDINNKRKDTRACGSCGLIFPCRMVKKIKNTTKAHFLCEHCIKLRNSKQYCGVCKQIWHHSDGGSWVCCDSCDVWVHAECANISTKLLKDLKKMNYFCPECKAKSAAGSLILDKWRLCAGSPEKLESKMPPDKIIVVCNGVEGIYHPSLHLVQCICGSCGTKKCGLSEWERHTGCRAKKWKHSVKVKDSNLPLLKWMEEYNAHGLNSTRLEKQQLFAFLKGGALKPTDIEALWVHVTCAWFRPEVAFSNAEKMEPAVGLLRIPPNSFAKACVICKQTHGSCTQCCKCATYFHATCASRAGYCMELHCSEKNGMQITKWISYCAVHRKPSPENVLVIQTPDGVFSNRSLLQSQYQEQRLRGSRLISLRTAECSDSSPADTNEFEAMSASRCRIYKPSNRKKTGQEGVFHRLMGPSRHSLADIDCLSSHKGTEVAKDFSTFRERLDHLKKTEKYRVCFGKSRIHGWGLFARRNIQEGQMVVEYRGEQVRRSIADLREARYRSEGKDCYLFKISEEVVIDATNKGNIARLINHSCMPNCYARIMSMGEEESRIVLIAKTNVSAGNELTYDYLFDPDERDEVKVPCLFALLSDERLGCRACRERIVRYVMAQRIPDQVSRIYQLTGNNDTDCLDNLRMDMGSFARLCYLLHNVGGLSDSKHVKLEENVCFFLTVLAHHKNNRIVKFDHVRSGHTVSIYFNAVIVSLLKLHPILLVTPKPVDDECNVARWKHFKGCLGALDDTYIDVQPPLLDKPRYRNRKGGINVNVLGVVDRNMDFVYMLPGWEGSAADERMLRDVVNMPNGLKVPNGQYYLCDNGYMNCPGFLAPYRSIRYHLDEWCEESRAPQNAKELYNQRHTKARNVIERTWGIMKWRWAVLRSTSFYPLRTQNRMILCCALLHNFIRREMEVDPAEAHVPDLDPNHRNLYVDDQPAEEEFVESVGPNHEWSAWRDNLANDMFTDWRVGHR</sequence>
<dbReference type="InterPro" id="IPR011011">
    <property type="entry name" value="Znf_FYVE_PHD"/>
</dbReference>
<keyword evidence="9" id="KW-0539">Nucleus</keyword>
<feature type="domain" description="PWWP" evidence="15">
    <location>
        <begin position="240"/>
        <end position="308"/>
    </location>
</feature>
<dbReference type="Gene3D" id="3.30.40.10">
    <property type="entry name" value="Zinc/RING finger domain, C3HC4 (zinc finger)"/>
    <property type="match status" value="2"/>
</dbReference>
<evidence type="ECO:0000256" key="12">
    <source>
        <dbReference type="PROSITE-ProRule" id="PRU00146"/>
    </source>
</evidence>
<dbReference type="InterPro" id="IPR050701">
    <property type="entry name" value="Histone_Mod_Regulator"/>
</dbReference>
<evidence type="ECO:0000259" key="15">
    <source>
        <dbReference type="PROSITE" id="PS50812"/>
    </source>
</evidence>
<proteinExistence type="predicted"/>
<dbReference type="InterPro" id="IPR001214">
    <property type="entry name" value="SET_dom"/>
</dbReference>
<feature type="domain" description="PHD-type" evidence="16">
    <location>
        <begin position="586"/>
        <end position="701"/>
    </location>
</feature>
<keyword evidence="8" id="KW-0156">Chromatin regulator</keyword>
<dbReference type="InterPro" id="IPR058353">
    <property type="entry name" value="DUF8040"/>
</dbReference>
<dbReference type="PROSITE" id="PS50016">
    <property type="entry name" value="ZF_PHD_2"/>
    <property type="match status" value="1"/>
</dbReference>
<dbReference type="SMART" id="SM00317">
    <property type="entry name" value="SET"/>
    <property type="match status" value="1"/>
</dbReference>
<evidence type="ECO:0000256" key="2">
    <source>
        <dbReference type="ARBA" id="ARBA00004123"/>
    </source>
</evidence>
<dbReference type="SUPFAM" id="SSF57903">
    <property type="entry name" value="FYVE/PHD zinc finger"/>
    <property type="match status" value="1"/>
</dbReference>
<dbReference type="CDD" id="cd15517">
    <property type="entry name" value="PHD_TCF19_like"/>
    <property type="match status" value="1"/>
</dbReference>
<comment type="cofactor">
    <cofactor evidence="1">
        <name>a divalent metal cation</name>
        <dbReference type="ChEBI" id="CHEBI:60240"/>
    </cofactor>
</comment>
<name>A0AAV6W618_9LAMI</name>
<dbReference type="PROSITE" id="PS51805">
    <property type="entry name" value="EPHD"/>
    <property type="match status" value="1"/>
</dbReference>
<dbReference type="PROSITE" id="PS50812">
    <property type="entry name" value="PWWP"/>
    <property type="match status" value="1"/>
</dbReference>
<keyword evidence="5" id="KW-0677">Repeat</keyword>
<reference evidence="17" key="1">
    <citation type="submission" date="2019-10" db="EMBL/GenBank/DDBJ databases">
        <authorList>
            <person name="Zhang R."/>
            <person name="Pan Y."/>
            <person name="Wang J."/>
            <person name="Ma R."/>
            <person name="Yu S."/>
        </authorList>
    </citation>
    <scope>NUCLEOTIDE SEQUENCE</scope>
    <source>
        <strain evidence="17">LA-IB0</strain>
        <tissue evidence="17">Leaf</tissue>
    </source>
</reference>
<evidence type="ECO:0000259" key="14">
    <source>
        <dbReference type="PROSITE" id="PS50280"/>
    </source>
</evidence>
<dbReference type="InterPro" id="IPR000313">
    <property type="entry name" value="PWWP_dom"/>
</dbReference>
<dbReference type="Pfam" id="PF13359">
    <property type="entry name" value="DDE_Tnp_4"/>
    <property type="match status" value="1"/>
</dbReference>
<evidence type="ECO:0000256" key="10">
    <source>
        <dbReference type="ARBA" id="ARBA00052314"/>
    </source>
</evidence>
<evidence type="ECO:0000313" key="17">
    <source>
        <dbReference type="EMBL" id="KAG8363256.1"/>
    </source>
</evidence>
<evidence type="ECO:0000313" key="18">
    <source>
        <dbReference type="Proteomes" id="UP000826271"/>
    </source>
</evidence>
<gene>
    <name evidence="17" type="ORF">BUALT_Bualt19G0003300</name>
</gene>
<organism evidence="17 18">
    <name type="scientific">Buddleja alternifolia</name>
    <dbReference type="NCBI Taxonomy" id="168488"/>
    <lineage>
        <taxon>Eukaryota</taxon>
        <taxon>Viridiplantae</taxon>
        <taxon>Streptophyta</taxon>
        <taxon>Embryophyta</taxon>
        <taxon>Tracheophyta</taxon>
        <taxon>Spermatophyta</taxon>
        <taxon>Magnoliopsida</taxon>
        <taxon>eudicotyledons</taxon>
        <taxon>Gunneridae</taxon>
        <taxon>Pentapetalae</taxon>
        <taxon>asterids</taxon>
        <taxon>lamiids</taxon>
        <taxon>Lamiales</taxon>
        <taxon>Scrophulariaceae</taxon>
        <taxon>Buddlejeae</taxon>
        <taxon>Buddleja</taxon>
    </lineage>
</organism>
<comment type="caution">
    <text evidence="17">The sequence shown here is derived from an EMBL/GenBank/DDBJ whole genome shotgun (WGS) entry which is preliminary data.</text>
</comment>
<evidence type="ECO:0000256" key="8">
    <source>
        <dbReference type="ARBA" id="ARBA00022853"/>
    </source>
</evidence>
<dbReference type="InterPro" id="IPR025780">
    <property type="entry name" value="Hist-Lys_N-MeTrfase_ATX"/>
</dbReference>
<keyword evidence="4" id="KW-0479">Metal-binding</keyword>
<dbReference type="Gene3D" id="2.30.30.140">
    <property type="match status" value="1"/>
</dbReference>
<dbReference type="SUPFAM" id="SSF82199">
    <property type="entry name" value="SET domain"/>
    <property type="match status" value="1"/>
</dbReference>
<keyword evidence="3" id="KW-0808">Transferase</keyword>
<dbReference type="Pfam" id="PF00855">
    <property type="entry name" value="PWWP"/>
    <property type="match status" value="1"/>
</dbReference>
<feature type="domain" description="PHD-type" evidence="13">
    <location>
        <begin position="423"/>
        <end position="479"/>
    </location>
</feature>
<dbReference type="EMBL" id="WHWC01000019">
    <property type="protein sequence ID" value="KAG8363256.1"/>
    <property type="molecule type" value="Genomic_DNA"/>
</dbReference>
<dbReference type="InterPro" id="IPR019787">
    <property type="entry name" value="Znf_PHD-finger"/>
</dbReference>
<dbReference type="GO" id="GO:0006325">
    <property type="term" value="P:chromatin organization"/>
    <property type="evidence" value="ECO:0007669"/>
    <property type="project" value="UniProtKB-KW"/>
</dbReference>
<dbReference type="FunFam" id="2.170.270.10:FF:000058">
    <property type="entry name" value="Histone-lysine N-methyltransferase"/>
    <property type="match status" value="1"/>
</dbReference>
<evidence type="ECO:0000256" key="7">
    <source>
        <dbReference type="ARBA" id="ARBA00022833"/>
    </source>
</evidence>
<dbReference type="GO" id="GO:0016740">
    <property type="term" value="F:transferase activity"/>
    <property type="evidence" value="ECO:0007669"/>
    <property type="project" value="UniProtKB-KW"/>
</dbReference>
<evidence type="ECO:0000256" key="5">
    <source>
        <dbReference type="ARBA" id="ARBA00022737"/>
    </source>
</evidence>
<keyword evidence="6 12" id="KW-0863">Zinc-finger</keyword>
<evidence type="ECO:0000256" key="9">
    <source>
        <dbReference type="ARBA" id="ARBA00023242"/>
    </source>
</evidence>
<feature type="domain" description="SET" evidence="14">
    <location>
        <begin position="827"/>
        <end position="944"/>
    </location>
</feature>
<dbReference type="PROSITE" id="PS51566">
    <property type="entry name" value="SAM_MT43_TRX_MLL"/>
    <property type="match status" value="1"/>
</dbReference>
<dbReference type="Proteomes" id="UP000826271">
    <property type="component" value="Unassembled WGS sequence"/>
</dbReference>
<evidence type="ECO:0000256" key="11">
    <source>
        <dbReference type="ARBA" id="ARBA00054897"/>
    </source>
</evidence>
<dbReference type="InterPro" id="IPR027806">
    <property type="entry name" value="HARBI1_dom"/>
</dbReference>
<dbReference type="CDD" id="cd20143">
    <property type="entry name" value="PWWP_AtATX3-like"/>
    <property type="match status" value="1"/>
</dbReference>
<dbReference type="InterPro" id="IPR046341">
    <property type="entry name" value="SET_dom_sf"/>
</dbReference>
<dbReference type="Pfam" id="PF00856">
    <property type="entry name" value="SET"/>
    <property type="match status" value="1"/>
</dbReference>
<dbReference type="PROSITE" id="PS50280">
    <property type="entry name" value="SET"/>
    <property type="match status" value="1"/>
</dbReference>
<dbReference type="PANTHER" id="PTHR13793">
    <property type="entry name" value="PHD FINGER PROTEINS"/>
    <property type="match status" value="1"/>
</dbReference>
<protein>
    <recommendedName>
        <fullName evidence="19">Histone-lysine N-methyltransferase ATX3</fullName>
    </recommendedName>
</protein>
<dbReference type="GO" id="GO:0006357">
    <property type="term" value="P:regulation of transcription by RNA polymerase II"/>
    <property type="evidence" value="ECO:0007669"/>
    <property type="project" value="TreeGrafter"/>
</dbReference>
<dbReference type="FunFam" id="3.30.40.10:FF:000464">
    <property type="entry name" value="Histone-lysine N-methyltransferase"/>
    <property type="match status" value="1"/>
</dbReference>
<evidence type="ECO:0000259" key="16">
    <source>
        <dbReference type="PROSITE" id="PS51805"/>
    </source>
</evidence>
<accession>A0AAV6W618</accession>
<dbReference type="SMART" id="SM00249">
    <property type="entry name" value="PHD"/>
    <property type="match status" value="2"/>
</dbReference>
<evidence type="ECO:0000256" key="4">
    <source>
        <dbReference type="ARBA" id="ARBA00022723"/>
    </source>
</evidence>
<dbReference type="Pfam" id="PF26138">
    <property type="entry name" value="DUF8040"/>
    <property type="match status" value="1"/>
</dbReference>